<reference evidence="11" key="1">
    <citation type="journal article" date="2020" name="Nat. Ecol. Evol.">
        <title>Deeply conserved synteny resolves early events in vertebrate evolution.</title>
        <authorList>
            <person name="Simakov O."/>
            <person name="Marletaz F."/>
            <person name="Yue J.X."/>
            <person name="O'Connell B."/>
            <person name="Jenkins J."/>
            <person name="Brandt A."/>
            <person name="Calef R."/>
            <person name="Tung C.H."/>
            <person name="Huang T.K."/>
            <person name="Schmutz J."/>
            <person name="Satoh N."/>
            <person name="Yu J.K."/>
            <person name="Putnam N.H."/>
            <person name="Green R.E."/>
            <person name="Rokhsar D.S."/>
        </authorList>
    </citation>
    <scope>NUCLEOTIDE SEQUENCE [LARGE SCALE GENOMIC DNA]</scope>
    <source>
        <strain evidence="11">S238N-H82</strain>
    </source>
</reference>
<feature type="region of interest" description="Disordered" evidence="10">
    <location>
        <begin position="126"/>
        <end position="145"/>
    </location>
</feature>
<organism evidence="11 12">
    <name type="scientific">Branchiostoma floridae</name>
    <name type="common">Florida lancelet</name>
    <name type="synonym">Amphioxus</name>
    <dbReference type="NCBI Taxonomy" id="7739"/>
    <lineage>
        <taxon>Eukaryota</taxon>
        <taxon>Metazoa</taxon>
        <taxon>Chordata</taxon>
        <taxon>Cephalochordata</taxon>
        <taxon>Leptocardii</taxon>
        <taxon>Amphioxiformes</taxon>
        <taxon>Branchiostomatidae</taxon>
        <taxon>Branchiostoma</taxon>
    </lineage>
</organism>
<evidence type="ECO:0000256" key="2">
    <source>
        <dbReference type="ARBA" id="ARBA00004123"/>
    </source>
</evidence>
<evidence type="ECO:0000256" key="7">
    <source>
        <dbReference type="ARBA" id="ARBA00022990"/>
    </source>
</evidence>
<keyword evidence="6" id="KW-0832">Ubl conjugation</keyword>
<keyword evidence="7" id="KW-0007">Acetylation</keyword>
<keyword evidence="5" id="KW-0597">Phosphoprotein</keyword>
<accession>A0A9J7LS22</accession>
<dbReference type="GO" id="GO:0005634">
    <property type="term" value="C:nucleus"/>
    <property type="evidence" value="ECO:0000318"/>
    <property type="project" value="GO_Central"/>
</dbReference>
<dbReference type="OMA" id="AKMWERD"/>
<comment type="subcellular location">
    <subcellularLocation>
        <location evidence="2">Nucleus</location>
    </subcellularLocation>
</comment>
<keyword evidence="8" id="KW-0539">Nucleus</keyword>
<evidence type="ECO:0000256" key="5">
    <source>
        <dbReference type="ARBA" id="ARBA00022553"/>
    </source>
</evidence>
<dbReference type="PANTHER" id="PTHR16523">
    <property type="entry name" value="PEST PROTEOLYTIC SIGNAL-CONTAINING NUCLEAR PROTEIN"/>
    <property type="match status" value="1"/>
</dbReference>
<dbReference type="AlphaFoldDB" id="A0A9J7LS22"/>
<evidence type="ECO:0000313" key="12">
    <source>
        <dbReference type="RefSeq" id="XP_035686170.1"/>
    </source>
</evidence>
<evidence type="ECO:0000256" key="9">
    <source>
        <dbReference type="ARBA" id="ARBA00023306"/>
    </source>
</evidence>
<dbReference type="InterPro" id="IPR029169">
    <property type="entry name" value="PCNP"/>
</dbReference>
<comment type="function">
    <text evidence="1">May be involved in cell cycle regulation.</text>
</comment>
<dbReference type="Proteomes" id="UP000001554">
    <property type="component" value="Chromosome 9"/>
</dbReference>
<evidence type="ECO:0000256" key="1">
    <source>
        <dbReference type="ARBA" id="ARBA00002646"/>
    </source>
</evidence>
<dbReference type="PANTHER" id="PTHR16523:SF6">
    <property type="entry name" value="PEST PROTEOLYTIC SIGNAL-CONTAINING NUCLEAR PROTEIN"/>
    <property type="match status" value="1"/>
</dbReference>
<feature type="compositionally biased region" description="Polar residues" evidence="10">
    <location>
        <begin position="134"/>
        <end position="144"/>
    </location>
</feature>
<dbReference type="KEGG" id="bfo:118422626"/>
<dbReference type="OrthoDB" id="10068198at2759"/>
<dbReference type="GO" id="GO:0043161">
    <property type="term" value="P:proteasome-mediated ubiquitin-dependent protein catabolic process"/>
    <property type="evidence" value="ECO:0000318"/>
    <property type="project" value="GO_Central"/>
</dbReference>
<gene>
    <name evidence="12" type="primary">LOC118422626</name>
</gene>
<proteinExistence type="predicted"/>
<protein>
    <recommendedName>
        <fullName evidence="4">PEST proteolytic signal-containing nuclear protein</fullName>
    </recommendedName>
</protein>
<evidence type="ECO:0000256" key="3">
    <source>
        <dbReference type="ARBA" id="ARBA00011097"/>
    </source>
</evidence>
<dbReference type="Pfam" id="PF15473">
    <property type="entry name" value="PCNP"/>
    <property type="match status" value="1"/>
</dbReference>
<sequence>MADNNQEDRAPTLEDKLWKKTSPTKRKADGNEDDPERVATAKVQKPSGGISIRLGGNLAAAPAKNSPGAGFVSTKTVAPISIKLGANKPKPSSSPAAQPVKKVAAVFAESDDDDEPEEMPPEAKMRMKNIGRDTPTSAGPNSFNKGRIGFCDKAKMWERDLKAKAEKLATDK</sequence>
<dbReference type="GO" id="GO:0016567">
    <property type="term" value="P:protein ubiquitination"/>
    <property type="evidence" value="ECO:0000318"/>
    <property type="project" value="GO_Central"/>
</dbReference>
<reference evidence="12" key="2">
    <citation type="submission" date="2025-08" db="UniProtKB">
        <authorList>
            <consortium name="RefSeq"/>
        </authorList>
    </citation>
    <scope>IDENTIFICATION</scope>
    <source>
        <strain evidence="12">S238N-H82</strain>
        <tissue evidence="12">Testes</tissue>
    </source>
</reference>
<evidence type="ECO:0000256" key="8">
    <source>
        <dbReference type="ARBA" id="ARBA00023242"/>
    </source>
</evidence>
<comment type="subunit">
    <text evidence="3">Interacts with UHRF2/NIRF.</text>
</comment>
<name>A0A9J7LS22_BRAFL</name>
<keyword evidence="11" id="KW-1185">Reference proteome</keyword>
<evidence type="ECO:0000256" key="10">
    <source>
        <dbReference type="SAM" id="MobiDB-lite"/>
    </source>
</evidence>
<dbReference type="GeneID" id="118422626"/>
<evidence type="ECO:0000256" key="6">
    <source>
        <dbReference type="ARBA" id="ARBA00022843"/>
    </source>
</evidence>
<feature type="region of interest" description="Disordered" evidence="10">
    <location>
        <begin position="1"/>
        <end position="49"/>
    </location>
</feature>
<keyword evidence="9" id="KW-0131">Cell cycle</keyword>
<evidence type="ECO:0000256" key="4">
    <source>
        <dbReference type="ARBA" id="ARBA00022059"/>
    </source>
</evidence>
<evidence type="ECO:0000313" key="11">
    <source>
        <dbReference type="Proteomes" id="UP000001554"/>
    </source>
</evidence>
<feature type="compositionally biased region" description="Basic and acidic residues" evidence="10">
    <location>
        <begin position="1"/>
        <end position="18"/>
    </location>
</feature>
<dbReference type="RefSeq" id="XP_035686170.1">
    <property type="nucleotide sequence ID" value="XM_035830277.1"/>
</dbReference>